<dbReference type="EMBL" id="JANPWB010000016">
    <property type="protein sequence ID" value="KAJ1081328.1"/>
    <property type="molecule type" value="Genomic_DNA"/>
</dbReference>
<dbReference type="AlphaFoldDB" id="A0AAV7KYT3"/>
<evidence type="ECO:0000313" key="2">
    <source>
        <dbReference type="Proteomes" id="UP001066276"/>
    </source>
</evidence>
<name>A0AAV7KYT3_PLEWA</name>
<comment type="caution">
    <text evidence="1">The sequence shown here is derived from an EMBL/GenBank/DDBJ whole genome shotgun (WGS) entry which is preliminary data.</text>
</comment>
<sequence length="86" mass="9341">MQARTYYPLGLRPAQLLRVKWPPPSGGEVLAHLWLHFTVSLGSLYTVVLYSPVPGGAVVYSPARNPRAAVRSAEAGAGRDQTLRLN</sequence>
<proteinExistence type="predicted"/>
<gene>
    <name evidence="1" type="ORF">NDU88_001510</name>
</gene>
<keyword evidence="2" id="KW-1185">Reference proteome</keyword>
<organism evidence="1 2">
    <name type="scientific">Pleurodeles waltl</name>
    <name type="common">Iberian ribbed newt</name>
    <dbReference type="NCBI Taxonomy" id="8319"/>
    <lineage>
        <taxon>Eukaryota</taxon>
        <taxon>Metazoa</taxon>
        <taxon>Chordata</taxon>
        <taxon>Craniata</taxon>
        <taxon>Vertebrata</taxon>
        <taxon>Euteleostomi</taxon>
        <taxon>Amphibia</taxon>
        <taxon>Batrachia</taxon>
        <taxon>Caudata</taxon>
        <taxon>Salamandroidea</taxon>
        <taxon>Salamandridae</taxon>
        <taxon>Pleurodelinae</taxon>
        <taxon>Pleurodeles</taxon>
    </lineage>
</organism>
<accession>A0AAV7KYT3</accession>
<protein>
    <submittedName>
        <fullName evidence="1">Uncharacterized protein</fullName>
    </submittedName>
</protein>
<reference evidence="1" key="1">
    <citation type="journal article" date="2022" name="bioRxiv">
        <title>Sequencing and chromosome-scale assembly of the giantPleurodeles waltlgenome.</title>
        <authorList>
            <person name="Brown T."/>
            <person name="Elewa A."/>
            <person name="Iarovenko S."/>
            <person name="Subramanian E."/>
            <person name="Araus A.J."/>
            <person name="Petzold A."/>
            <person name="Susuki M."/>
            <person name="Suzuki K.-i.T."/>
            <person name="Hayashi T."/>
            <person name="Toyoda A."/>
            <person name="Oliveira C."/>
            <person name="Osipova E."/>
            <person name="Leigh N.D."/>
            <person name="Simon A."/>
            <person name="Yun M.H."/>
        </authorList>
    </citation>
    <scope>NUCLEOTIDE SEQUENCE</scope>
    <source>
        <strain evidence="1">20211129_DDA</strain>
        <tissue evidence="1">Liver</tissue>
    </source>
</reference>
<evidence type="ECO:0000313" key="1">
    <source>
        <dbReference type="EMBL" id="KAJ1081328.1"/>
    </source>
</evidence>
<dbReference type="Proteomes" id="UP001066276">
    <property type="component" value="Chromosome 12"/>
</dbReference>